<feature type="domain" description="DCD" evidence="2">
    <location>
        <begin position="35"/>
        <end position="170"/>
    </location>
</feature>
<dbReference type="PANTHER" id="PTHR46444">
    <property type="entry name" value="DCD (DEVELOPMENT AND CELL DEATH) DOMAIN PROTEIN-RELATED"/>
    <property type="match status" value="1"/>
</dbReference>
<feature type="region of interest" description="Disordered" evidence="1">
    <location>
        <begin position="485"/>
        <end position="505"/>
    </location>
</feature>
<feature type="region of interest" description="Disordered" evidence="1">
    <location>
        <begin position="306"/>
        <end position="327"/>
    </location>
</feature>
<proteinExistence type="predicted"/>
<dbReference type="Proteomes" id="UP001153076">
    <property type="component" value="Unassembled WGS sequence"/>
</dbReference>
<feature type="region of interest" description="Disordered" evidence="1">
    <location>
        <begin position="198"/>
        <end position="250"/>
    </location>
</feature>
<feature type="region of interest" description="Disordered" evidence="1">
    <location>
        <begin position="377"/>
        <end position="400"/>
    </location>
</feature>
<sequence>MQNSQSEIFSSCCNKFHGYFQPETPWNPDTLPQKEFLCGAIFMADNLTRKECFQRKIFGLPYNFANFVMKIKTGMVLFLFDHQNRKLYGVFKATSDGAINIVPHAYRSSRKQFPAQISVLQVCFDIVWRCVPVPEKAFRDAIGENYFSPYKFNFGLSRDQVKKLLVLFGMRRIETGISRKLSSKRKWQIVCGETNSEVESKRDSDDSSESLSKTPPCLAISDDGNTANLDGYKPLPSVDQTIENSLPDGLAGDDFIPLPAIDIEETKDPLPNELVEGPFKLFASQLEYDALQSAIDSLFSEVGGCPLQEEPEPQDDGRGEGDEQIGDGCHYQVNGLYSDSAKERTSVFLRLSGLSKVKKQGRSHHHDKIDSSRERLGGFEKNQKPGKKVSTPFHYPKASKNRKSVFSRLSYNVRQTPEKEQNARMSGLSYNVGQTPEKEQNARVSATENECMPIPEGVPEKKCKNHIMETLRECEGSIAMKEEHSETNKRIRTSENSWETKISDHSSTRVSSTGLVLLPGISASTANCESCGAACKSDEGSSEVASEESKFCEPTDPHRSCPDRATKMTMEFQLSASASSGVELPEGSFVRMHATEINPTPSADGSHESDLEFLSVNVDGSTTVSDLEFLS</sequence>
<reference evidence="3" key="1">
    <citation type="submission" date="2022-04" db="EMBL/GenBank/DDBJ databases">
        <title>Carnegiea gigantea Genome sequencing and assembly v2.</title>
        <authorList>
            <person name="Copetti D."/>
            <person name="Sanderson M.J."/>
            <person name="Burquez A."/>
            <person name="Wojciechowski M.F."/>
        </authorList>
    </citation>
    <scope>NUCLEOTIDE SEQUENCE</scope>
    <source>
        <strain evidence="3">SGP5-SGP5p</strain>
        <tissue evidence="3">Aerial part</tissue>
    </source>
</reference>
<gene>
    <name evidence="3" type="ORF">Cgig2_026672</name>
</gene>
<dbReference type="Pfam" id="PF10539">
    <property type="entry name" value="Dev_Cell_Death"/>
    <property type="match status" value="1"/>
</dbReference>
<evidence type="ECO:0000256" key="1">
    <source>
        <dbReference type="SAM" id="MobiDB-lite"/>
    </source>
</evidence>
<evidence type="ECO:0000259" key="2">
    <source>
        <dbReference type="PROSITE" id="PS51222"/>
    </source>
</evidence>
<dbReference type="PROSITE" id="PS51222">
    <property type="entry name" value="DCD"/>
    <property type="match status" value="1"/>
</dbReference>
<keyword evidence="4" id="KW-1185">Reference proteome</keyword>
<evidence type="ECO:0000313" key="3">
    <source>
        <dbReference type="EMBL" id="KAJ8433408.1"/>
    </source>
</evidence>
<dbReference type="AlphaFoldDB" id="A0A9Q1Q901"/>
<dbReference type="OrthoDB" id="1928633at2759"/>
<dbReference type="PANTHER" id="PTHR46444:SF9">
    <property type="entry name" value="DCD (DEVELOPMENT AND CELL DEATH) DOMAIN PROTEIN"/>
    <property type="match status" value="1"/>
</dbReference>
<organism evidence="3 4">
    <name type="scientific">Carnegiea gigantea</name>
    <dbReference type="NCBI Taxonomy" id="171969"/>
    <lineage>
        <taxon>Eukaryota</taxon>
        <taxon>Viridiplantae</taxon>
        <taxon>Streptophyta</taxon>
        <taxon>Embryophyta</taxon>
        <taxon>Tracheophyta</taxon>
        <taxon>Spermatophyta</taxon>
        <taxon>Magnoliopsida</taxon>
        <taxon>eudicotyledons</taxon>
        <taxon>Gunneridae</taxon>
        <taxon>Pentapetalae</taxon>
        <taxon>Caryophyllales</taxon>
        <taxon>Cactineae</taxon>
        <taxon>Cactaceae</taxon>
        <taxon>Cactoideae</taxon>
        <taxon>Echinocereeae</taxon>
        <taxon>Carnegiea</taxon>
    </lineage>
</organism>
<dbReference type="SMART" id="SM00767">
    <property type="entry name" value="DCD"/>
    <property type="match status" value="1"/>
</dbReference>
<dbReference type="InterPro" id="IPR013989">
    <property type="entry name" value="Dev_and_cell_death_domain"/>
</dbReference>
<name>A0A9Q1Q901_9CARY</name>
<comment type="caution">
    <text evidence="3">The sequence shown here is derived from an EMBL/GenBank/DDBJ whole genome shotgun (WGS) entry which is preliminary data.</text>
</comment>
<accession>A0A9Q1Q901</accession>
<dbReference type="EMBL" id="JAKOGI010000542">
    <property type="protein sequence ID" value="KAJ8433408.1"/>
    <property type="molecule type" value="Genomic_DNA"/>
</dbReference>
<evidence type="ECO:0000313" key="4">
    <source>
        <dbReference type="Proteomes" id="UP001153076"/>
    </source>
</evidence>
<protein>
    <recommendedName>
        <fullName evidence="2">DCD domain-containing protein</fullName>
    </recommendedName>
</protein>